<dbReference type="Proteomes" id="UP000598820">
    <property type="component" value="Unassembled WGS sequence"/>
</dbReference>
<gene>
    <name evidence="1" type="ORF">IC229_21935</name>
</gene>
<proteinExistence type="predicted"/>
<name>A0A926XZV5_9BACT</name>
<evidence type="ECO:0000313" key="2">
    <source>
        <dbReference type="Proteomes" id="UP000598820"/>
    </source>
</evidence>
<keyword evidence="2" id="KW-1185">Reference proteome</keyword>
<sequence length="227" mass="26277">MLSISVTASAQKSVSIQLSIVSRQASSTISQDVGLLLEAKNQLDQDVALYTPAPKGNLMRHVKYYKLNSLTNQYIELKHPLDQELEREKALTDSLYRATGAIVDFFGQQNYNSKSELYQQFVRDDSLWYDYDYKNTQYAKTIRETDLEHFSQVTGLEKRTALFTLMKAKERCQDFTNITFLYQQPGDYKIALELPEVDLHGSVCRVGQFYVNEPKTIRSNELYLRIR</sequence>
<reference evidence="1" key="1">
    <citation type="submission" date="2020-09" db="EMBL/GenBank/DDBJ databases">
        <authorList>
            <person name="Kim M.K."/>
        </authorList>
    </citation>
    <scope>NUCLEOTIDE SEQUENCE</scope>
    <source>
        <strain evidence="1">BT702</strain>
    </source>
</reference>
<comment type="caution">
    <text evidence="1">The sequence shown here is derived from an EMBL/GenBank/DDBJ whole genome shotgun (WGS) entry which is preliminary data.</text>
</comment>
<evidence type="ECO:0000313" key="1">
    <source>
        <dbReference type="EMBL" id="MBD2703321.1"/>
    </source>
</evidence>
<dbReference type="EMBL" id="JACWZY010000021">
    <property type="protein sequence ID" value="MBD2703321.1"/>
    <property type="molecule type" value="Genomic_DNA"/>
</dbReference>
<organism evidence="1 2">
    <name type="scientific">Spirosoma profusum</name>
    <dbReference type="NCBI Taxonomy" id="2771354"/>
    <lineage>
        <taxon>Bacteria</taxon>
        <taxon>Pseudomonadati</taxon>
        <taxon>Bacteroidota</taxon>
        <taxon>Cytophagia</taxon>
        <taxon>Cytophagales</taxon>
        <taxon>Cytophagaceae</taxon>
        <taxon>Spirosoma</taxon>
    </lineage>
</organism>
<protein>
    <submittedName>
        <fullName evidence="1">Uncharacterized protein</fullName>
    </submittedName>
</protein>
<dbReference type="AlphaFoldDB" id="A0A926XZV5"/>
<accession>A0A926XZV5</accession>